<dbReference type="Gene3D" id="3.60.20.10">
    <property type="entry name" value="Glutamine Phosphoribosylpyrophosphate, subunit 1, domain 1"/>
    <property type="match status" value="1"/>
</dbReference>
<evidence type="ECO:0000256" key="3">
    <source>
        <dbReference type="ARBA" id="ARBA00022942"/>
    </source>
</evidence>
<dbReference type="GO" id="GO:0005634">
    <property type="term" value="C:nucleus"/>
    <property type="evidence" value="ECO:0007669"/>
    <property type="project" value="UniProtKB-SubCell"/>
</dbReference>
<dbReference type="GO" id="GO:0005737">
    <property type="term" value="C:cytoplasm"/>
    <property type="evidence" value="ECO:0007669"/>
    <property type="project" value="TreeGrafter"/>
</dbReference>
<sequence length="260" mass="28827">MSFLATPSYPQQNVPGGEPTQRHGFNPYADNGGSIIGIAGDDFLIMAGDTRHTAGYNINSRTERKVYRLGEESSLVLATVGFGADAKWLADTMKRAVDVCFPRLSMMKDFKFQHNLKDMTVSAAAQFLFTILYGNRFFPKYAYCILGGLDKNGKARLFSYDPVGSYSKEGERRAAAGAASSLIVPFLDNQVEFKNQYVPGTQGMTERPVEYLPLEKVEMLVKDAFTSATERHIEVGDGLQMVIVSAQHGVREEIIELKRD</sequence>
<keyword evidence="3 6" id="KW-0647">Proteasome</keyword>
<dbReference type="Pfam" id="PF00227">
    <property type="entry name" value="Proteasome"/>
    <property type="match status" value="1"/>
</dbReference>
<evidence type="ECO:0000313" key="6">
    <source>
        <dbReference type="EMBL" id="CCX14239.1"/>
    </source>
</evidence>
<dbReference type="OrthoDB" id="268479at2759"/>
<dbReference type="InterPro" id="IPR001353">
    <property type="entry name" value="Proteasome_sua/b"/>
</dbReference>
<name>U4L9K7_PYROM</name>
<dbReference type="STRING" id="1076935.U4L9K7"/>
<proteinExistence type="predicted"/>
<gene>
    <name evidence="6" type="ORF">PCON_13832</name>
</gene>
<evidence type="ECO:0000256" key="2">
    <source>
        <dbReference type="ARBA" id="ARBA00022490"/>
    </source>
</evidence>
<dbReference type="PANTHER" id="PTHR32194">
    <property type="entry name" value="METALLOPROTEASE TLDD"/>
    <property type="match status" value="1"/>
</dbReference>
<accession>U4L9K7</accession>
<feature type="region of interest" description="Disordered" evidence="5">
    <location>
        <begin position="1"/>
        <end position="26"/>
    </location>
</feature>
<dbReference type="InterPro" id="IPR023333">
    <property type="entry name" value="Proteasome_suB-type"/>
</dbReference>
<evidence type="ECO:0000256" key="5">
    <source>
        <dbReference type="SAM" id="MobiDB-lite"/>
    </source>
</evidence>
<reference evidence="6 7" key="1">
    <citation type="journal article" date="2013" name="PLoS Genet.">
        <title>The genome and development-dependent transcriptomes of Pyronema confluens: a window into fungal evolution.</title>
        <authorList>
            <person name="Traeger S."/>
            <person name="Altegoer F."/>
            <person name="Freitag M."/>
            <person name="Gabaldon T."/>
            <person name="Kempken F."/>
            <person name="Kumar A."/>
            <person name="Marcet-Houben M."/>
            <person name="Poggeler S."/>
            <person name="Stajich J.E."/>
            <person name="Nowrousian M."/>
        </authorList>
    </citation>
    <scope>NUCLEOTIDE SEQUENCE [LARGE SCALE GENOMIC DNA]</scope>
    <source>
        <strain evidence="7">CBS 100304</strain>
        <tissue evidence="6">Vegetative mycelium</tissue>
    </source>
</reference>
<evidence type="ECO:0000313" key="7">
    <source>
        <dbReference type="Proteomes" id="UP000018144"/>
    </source>
</evidence>
<evidence type="ECO:0000256" key="1">
    <source>
        <dbReference type="ARBA" id="ARBA00004123"/>
    </source>
</evidence>
<dbReference type="OMA" id="CSGCWCD"/>
<dbReference type="SUPFAM" id="SSF56235">
    <property type="entry name" value="N-terminal nucleophile aminohydrolases (Ntn hydrolases)"/>
    <property type="match status" value="1"/>
</dbReference>
<dbReference type="InterPro" id="IPR029055">
    <property type="entry name" value="Ntn_hydrolases_N"/>
</dbReference>
<dbReference type="EMBL" id="HF935944">
    <property type="protein sequence ID" value="CCX14239.1"/>
    <property type="molecule type" value="Genomic_DNA"/>
</dbReference>
<keyword evidence="2" id="KW-0963">Cytoplasm</keyword>
<dbReference type="AlphaFoldDB" id="U4L9K7"/>
<keyword evidence="4" id="KW-0539">Nucleus</keyword>
<comment type="subcellular location">
    <subcellularLocation>
        <location evidence="1">Nucleus</location>
    </subcellularLocation>
</comment>
<dbReference type="eggNOG" id="KOG0179">
    <property type="taxonomic scope" value="Eukaryota"/>
</dbReference>
<keyword evidence="7" id="KW-1185">Reference proteome</keyword>
<evidence type="ECO:0000256" key="4">
    <source>
        <dbReference type="ARBA" id="ARBA00023242"/>
    </source>
</evidence>
<dbReference type="GO" id="GO:0005839">
    <property type="term" value="C:proteasome core complex"/>
    <property type="evidence" value="ECO:0007669"/>
    <property type="project" value="InterPro"/>
</dbReference>
<dbReference type="PANTHER" id="PTHR32194:SF2">
    <property type="entry name" value="PROTEASOME SUBUNIT BETA TYPE-1"/>
    <property type="match status" value="1"/>
</dbReference>
<dbReference type="Proteomes" id="UP000018144">
    <property type="component" value="Unassembled WGS sequence"/>
</dbReference>
<organism evidence="6 7">
    <name type="scientific">Pyronema omphalodes (strain CBS 100304)</name>
    <name type="common">Pyronema confluens</name>
    <dbReference type="NCBI Taxonomy" id="1076935"/>
    <lineage>
        <taxon>Eukaryota</taxon>
        <taxon>Fungi</taxon>
        <taxon>Dikarya</taxon>
        <taxon>Ascomycota</taxon>
        <taxon>Pezizomycotina</taxon>
        <taxon>Pezizomycetes</taxon>
        <taxon>Pezizales</taxon>
        <taxon>Pyronemataceae</taxon>
        <taxon>Pyronema</taxon>
    </lineage>
</organism>
<dbReference type="GO" id="GO:0051603">
    <property type="term" value="P:proteolysis involved in protein catabolic process"/>
    <property type="evidence" value="ECO:0007669"/>
    <property type="project" value="InterPro"/>
</dbReference>
<protein>
    <submittedName>
        <fullName evidence="6">Similar to Proteasome component C5 acc. no. P23724</fullName>
    </submittedName>
</protein>
<dbReference type="FunFam" id="3.60.20.10:FF:000027">
    <property type="entry name" value="Proteasome subunit beta type-6"/>
    <property type="match status" value="1"/>
</dbReference>